<dbReference type="PANTHER" id="PTHR42953:SF1">
    <property type="entry name" value="METAL-BINDING PROTEIN HI_0362-RELATED"/>
    <property type="match status" value="1"/>
</dbReference>
<dbReference type="SUPFAM" id="SSF53807">
    <property type="entry name" value="Helical backbone' metal receptor"/>
    <property type="match status" value="1"/>
</dbReference>
<reference evidence="8" key="1">
    <citation type="submission" date="2015-11" db="EMBL/GenBank/DDBJ databases">
        <authorList>
            <person name="Kumar R."/>
            <person name="Singh D."/>
            <person name="Swarnkar M.K."/>
            <person name="Singh A.K."/>
            <person name="Kumar S."/>
        </authorList>
    </citation>
    <scope>NUCLEOTIDE SEQUENCE [LARGE SCALE GENOMIC DNA]</scope>
    <source>
        <strain evidence="8">ERGS4:06</strain>
    </source>
</reference>
<keyword evidence="4 6" id="KW-0732">Signal</keyword>
<evidence type="ECO:0000256" key="2">
    <source>
        <dbReference type="ARBA" id="ARBA00022448"/>
    </source>
</evidence>
<comment type="similarity">
    <text evidence="5">Belongs to the bacterial solute-binding protein 9 family.</text>
</comment>
<dbReference type="EMBL" id="CP013200">
    <property type="protein sequence ID" value="ALO65197.1"/>
    <property type="molecule type" value="Genomic_DNA"/>
</dbReference>
<dbReference type="AlphaFoldDB" id="A0A0S2LUJ1"/>
<dbReference type="InterPro" id="IPR050492">
    <property type="entry name" value="Bact_metal-bind_prot9"/>
</dbReference>
<organism evidence="7 8">
    <name type="scientific">Arthrobacter alpinus</name>
    <dbReference type="NCBI Taxonomy" id="656366"/>
    <lineage>
        <taxon>Bacteria</taxon>
        <taxon>Bacillati</taxon>
        <taxon>Actinomycetota</taxon>
        <taxon>Actinomycetes</taxon>
        <taxon>Micrococcales</taxon>
        <taxon>Micrococcaceae</taxon>
        <taxon>Arthrobacter</taxon>
    </lineage>
</organism>
<evidence type="ECO:0000256" key="5">
    <source>
        <dbReference type="RuleBase" id="RU003512"/>
    </source>
</evidence>
<evidence type="ECO:0000256" key="3">
    <source>
        <dbReference type="ARBA" id="ARBA00022723"/>
    </source>
</evidence>
<dbReference type="RefSeq" id="WP_062285410.1">
    <property type="nucleotide sequence ID" value="NZ_CP013200.1"/>
</dbReference>
<dbReference type="NCBIfam" id="NF040870">
    <property type="entry name" value="AztC"/>
    <property type="match status" value="1"/>
</dbReference>
<dbReference type="InterPro" id="IPR006129">
    <property type="entry name" value="AdhesinB"/>
</dbReference>
<dbReference type="GO" id="GO:0030001">
    <property type="term" value="P:metal ion transport"/>
    <property type="evidence" value="ECO:0007669"/>
    <property type="project" value="InterPro"/>
</dbReference>
<sequence length="313" mass="32608">MSGKAKIAVAALLIAAAGALPACSAAHPGSDTTGSGKATIMVTTNILGDITRNIVGDTADVVVLMEANADPHSFGVSAYQAGQMEQAELIVFNGLGLEEAVLNHVSSAEKQGVPVLEVGAAIEPLSHQSAVANGTIDPHFWTDPQRILTAITVIEEAVAQHVSIANPEALHSNAANYRAEVGELDAWMAAEFAAVPTDRRKILTNHHVFGYLADRFDLTVMGAVMPSGTTLAAPSAADLSALSTTIREAGVPAIFADTSQPEKLAEVLAQEAKVKVEIVPLFSESLSAPGEGAESYVEMMRTNTTRMTTALAR</sequence>
<dbReference type="InterPro" id="IPR006128">
    <property type="entry name" value="Lipoprotein_PsaA-like"/>
</dbReference>
<feature type="signal peptide" evidence="6">
    <location>
        <begin position="1"/>
        <end position="21"/>
    </location>
</feature>
<dbReference type="Pfam" id="PF01297">
    <property type="entry name" value="ZnuA"/>
    <property type="match status" value="1"/>
</dbReference>
<dbReference type="Gene3D" id="3.40.50.1980">
    <property type="entry name" value="Nitrogenase molybdenum iron protein domain"/>
    <property type="match status" value="2"/>
</dbReference>
<dbReference type="PRINTS" id="PR00690">
    <property type="entry name" value="ADHESNFAMILY"/>
</dbReference>
<evidence type="ECO:0000256" key="4">
    <source>
        <dbReference type="ARBA" id="ARBA00022729"/>
    </source>
</evidence>
<gene>
    <name evidence="7" type="ORF">AS189_00205</name>
</gene>
<dbReference type="GO" id="GO:0030313">
    <property type="term" value="C:cell envelope"/>
    <property type="evidence" value="ECO:0007669"/>
    <property type="project" value="UniProtKB-SubCell"/>
</dbReference>
<dbReference type="GO" id="GO:0046872">
    <property type="term" value="F:metal ion binding"/>
    <property type="evidence" value="ECO:0007669"/>
    <property type="project" value="UniProtKB-KW"/>
</dbReference>
<proteinExistence type="inferred from homology"/>
<dbReference type="PRINTS" id="PR00691">
    <property type="entry name" value="ADHESINB"/>
</dbReference>
<name>A0A0S2LUJ1_9MICC</name>
<dbReference type="OrthoDB" id="9810636at2"/>
<keyword evidence="2 5" id="KW-0813">Transport</keyword>
<evidence type="ECO:0000256" key="6">
    <source>
        <dbReference type="SAM" id="SignalP"/>
    </source>
</evidence>
<comment type="subcellular location">
    <subcellularLocation>
        <location evidence="1">Cell envelope</location>
    </subcellularLocation>
</comment>
<protein>
    <submittedName>
        <fullName evidence="7">ABC transporter substrate-binding protein</fullName>
    </submittedName>
</protein>
<dbReference type="InterPro" id="IPR006127">
    <property type="entry name" value="ZnuA-like"/>
</dbReference>
<evidence type="ECO:0000313" key="8">
    <source>
        <dbReference type="Proteomes" id="UP000059574"/>
    </source>
</evidence>
<accession>A0A0S2LUJ1</accession>
<dbReference type="GO" id="GO:0007155">
    <property type="term" value="P:cell adhesion"/>
    <property type="evidence" value="ECO:0007669"/>
    <property type="project" value="InterPro"/>
</dbReference>
<evidence type="ECO:0000313" key="7">
    <source>
        <dbReference type="EMBL" id="ALO65197.1"/>
    </source>
</evidence>
<keyword evidence="3" id="KW-0479">Metal-binding</keyword>
<feature type="chain" id="PRO_5038741114" evidence="6">
    <location>
        <begin position="22"/>
        <end position="313"/>
    </location>
</feature>
<dbReference type="PANTHER" id="PTHR42953">
    <property type="entry name" value="HIGH-AFFINITY ZINC UPTAKE SYSTEM PROTEIN ZNUA-RELATED"/>
    <property type="match status" value="1"/>
</dbReference>
<reference evidence="7 8" key="2">
    <citation type="journal article" date="2016" name="J. Biotechnol.">
        <title>Complete genome sequence of Arthrobacter alpinus ERGS4:06, a yellow pigmented bacterium tolerant to cold and radiations isolated from Sikkim Himalaya.</title>
        <authorList>
            <person name="Kumar R."/>
            <person name="Singh D."/>
            <person name="Swarnkar M.K."/>
            <person name="Singh A.K."/>
            <person name="Kumar S."/>
        </authorList>
    </citation>
    <scope>NUCLEOTIDE SEQUENCE [LARGE SCALE GENOMIC DNA]</scope>
    <source>
        <strain evidence="7 8">ERGS4:06</strain>
    </source>
</reference>
<dbReference type="InterPro" id="IPR047701">
    <property type="entry name" value="AztC-like"/>
</dbReference>
<evidence type="ECO:0000256" key="1">
    <source>
        <dbReference type="ARBA" id="ARBA00004196"/>
    </source>
</evidence>
<dbReference type="Proteomes" id="UP000059574">
    <property type="component" value="Chromosome"/>
</dbReference>